<organism evidence="5 6">
    <name type="scientific">Svornostia abyssi</name>
    <dbReference type="NCBI Taxonomy" id="2898438"/>
    <lineage>
        <taxon>Bacteria</taxon>
        <taxon>Bacillati</taxon>
        <taxon>Actinomycetota</taxon>
        <taxon>Thermoleophilia</taxon>
        <taxon>Solirubrobacterales</taxon>
        <taxon>Baekduiaceae</taxon>
        <taxon>Svornostia</taxon>
    </lineage>
</organism>
<feature type="compositionally biased region" description="Gly residues" evidence="4">
    <location>
        <begin position="118"/>
        <end position="128"/>
    </location>
</feature>
<accession>A0ABY5PIZ3</accession>
<dbReference type="InterPro" id="IPR011344">
    <property type="entry name" value="ssDNA-bd"/>
</dbReference>
<feature type="region of interest" description="Disordered" evidence="4">
    <location>
        <begin position="212"/>
        <end position="270"/>
    </location>
</feature>
<dbReference type="RefSeq" id="WP_353865101.1">
    <property type="nucleotide sequence ID" value="NZ_CP088295.1"/>
</dbReference>
<dbReference type="Proteomes" id="UP001058860">
    <property type="component" value="Chromosome"/>
</dbReference>
<dbReference type="Gene3D" id="2.40.50.140">
    <property type="entry name" value="Nucleic acid-binding proteins"/>
    <property type="match status" value="1"/>
</dbReference>
<comment type="subunit">
    <text evidence="2">Homotetramer.</text>
</comment>
<gene>
    <name evidence="5" type="ORF">LRS13_03570</name>
</gene>
<keyword evidence="1 2" id="KW-0238">DNA-binding</keyword>
<comment type="caution">
    <text evidence="2">Lacks conserved residue(s) required for the propagation of feature annotation.</text>
</comment>
<dbReference type="PROSITE" id="PS50935">
    <property type="entry name" value="SSB"/>
    <property type="match status" value="1"/>
</dbReference>
<evidence type="ECO:0000256" key="4">
    <source>
        <dbReference type="SAM" id="MobiDB-lite"/>
    </source>
</evidence>
<dbReference type="PANTHER" id="PTHR10302">
    <property type="entry name" value="SINGLE-STRANDED DNA-BINDING PROTEIN"/>
    <property type="match status" value="1"/>
</dbReference>
<dbReference type="HAMAP" id="MF_00984">
    <property type="entry name" value="SSB"/>
    <property type="match status" value="1"/>
</dbReference>
<feature type="region of interest" description="Disordered" evidence="4">
    <location>
        <begin position="112"/>
        <end position="187"/>
    </location>
</feature>
<proteinExistence type="inferred from homology"/>
<dbReference type="GO" id="GO:0003677">
    <property type="term" value="F:DNA binding"/>
    <property type="evidence" value="ECO:0007669"/>
    <property type="project" value="UniProtKB-KW"/>
</dbReference>
<dbReference type="InterPro" id="IPR012340">
    <property type="entry name" value="NA-bd_OB-fold"/>
</dbReference>
<dbReference type="EMBL" id="CP088295">
    <property type="protein sequence ID" value="UUY04626.1"/>
    <property type="molecule type" value="Genomic_DNA"/>
</dbReference>
<evidence type="ECO:0000313" key="5">
    <source>
        <dbReference type="EMBL" id="UUY04626.1"/>
    </source>
</evidence>
<evidence type="ECO:0000313" key="6">
    <source>
        <dbReference type="Proteomes" id="UP001058860"/>
    </source>
</evidence>
<dbReference type="SUPFAM" id="SSF50249">
    <property type="entry name" value="Nucleic acid-binding proteins"/>
    <property type="match status" value="1"/>
</dbReference>
<evidence type="ECO:0000256" key="1">
    <source>
        <dbReference type="ARBA" id="ARBA00023125"/>
    </source>
</evidence>
<name>A0ABY5PIZ3_9ACTN</name>
<dbReference type="Pfam" id="PF00436">
    <property type="entry name" value="SSB"/>
    <property type="match status" value="1"/>
</dbReference>
<keyword evidence="6" id="KW-1185">Reference proteome</keyword>
<dbReference type="CDD" id="cd04496">
    <property type="entry name" value="SSB_OBF"/>
    <property type="match status" value="1"/>
</dbReference>
<protein>
    <recommendedName>
        <fullName evidence="2 3">Single-stranded DNA-binding protein</fullName>
        <shortName evidence="2">SSB</shortName>
    </recommendedName>
</protein>
<dbReference type="NCBIfam" id="TIGR00621">
    <property type="entry name" value="ssb"/>
    <property type="match status" value="1"/>
</dbReference>
<reference evidence="6" key="1">
    <citation type="submission" date="2021-11" db="EMBL/GenBank/DDBJ databases">
        <title>Cultivation dependent microbiological survey of springs from the worlds oldest radium mine currently devoted to the extraction of radon-saturated water.</title>
        <authorList>
            <person name="Kapinusova G."/>
            <person name="Smrhova T."/>
            <person name="Strejcek M."/>
            <person name="Suman J."/>
            <person name="Jani K."/>
            <person name="Pajer P."/>
            <person name="Uhlik O."/>
        </authorList>
    </citation>
    <scope>NUCLEOTIDE SEQUENCE [LARGE SCALE GENOMIC DNA]</scope>
    <source>
        <strain evidence="6">J379</strain>
    </source>
</reference>
<feature type="compositionally biased region" description="Low complexity" evidence="4">
    <location>
        <begin position="143"/>
        <end position="171"/>
    </location>
</feature>
<sequence length="270" mass="28583">MAATNINRVIITGNLTADPDLRSLPSGTAVCKLRLAVNTRRKDGASGEWVDKPNYFDVTVWGKQGEIAAQYLSKGRPVAIDGRLEWREWQDQQGNKRQSVEIVADSVQFLGGPRDDAGGGMGNGGYGGEQQSSNRFAPRRICRSTTRATSLRSPPPRRSAAAARRTTTFRSRSSRRPSGRALGPPLCGGPLSFSGGSVRVGALRQALLAGPAGRVDHPDVPDVGPPAGGCPTAVPDARRGAGGRRDRAGADGGDSRRRDHSRRLSGPRGA</sequence>
<evidence type="ECO:0000256" key="3">
    <source>
        <dbReference type="RuleBase" id="RU000524"/>
    </source>
</evidence>
<dbReference type="PANTHER" id="PTHR10302:SF0">
    <property type="entry name" value="SINGLE-STRANDED DNA-BINDING PROTEIN, MITOCHONDRIAL"/>
    <property type="match status" value="1"/>
</dbReference>
<feature type="compositionally biased region" description="Basic and acidic residues" evidence="4">
    <location>
        <begin position="236"/>
        <end position="257"/>
    </location>
</feature>
<feature type="compositionally biased region" description="Basic residues" evidence="4">
    <location>
        <begin position="258"/>
        <end position="270"/>
    </location>
</feature>
<dbReference type="InterPro" id="IPR000424">
    <property type="entry name" value="Primosome_PriB/ssb"/>
</dbReference>
<evidence type="ECO:0000256" key="2">
    <source>
        <dbReference type="HAMAP-Rule" id="MF_00984"/>
    </source>
</evidence>